<protein>
    <submittedName>
        <fullName evidence="9">M56 family peptidase</fullName>
    </submittedName>
</protein>
<dbReference type="InterPro" id="IPR052173">
    <property type="entry name" value="Beta-lactam_resp_regulator"/>
</dbReference>
<evidence type="ECO:0000313" key="10">
    <source>
        <dbReference type="Proteomes" id="UP000287547"/>
    </source>
</evidence>
<feature type="transmembrane region" description="Helical" evidence="7">
    <location>
        <begin position="291"/>
        <end position="317"/>
    </location>
</feature>
<dbReference type="Proteomes" id="UP000287547">
    <property type="component" value="Unassembled WGS sequence"/>
</dbReference>
<evidence type="ECO:0000313" key="9">
    <source>
        <dbReference type="EMBL" id="RSM87481.1"/>
    </source>
</evidence>
<comment type="cofactor">
    <cofactor evidence="6">
        <name>Zn(2+)</name>
        <dbReference type="ChEBI" id="CHEBI:29105"/>
    </cofactor>
    <text evidence="6">Binds 1 zinc ion per subunit.</text>
</comment>
<keyword evidence="3 6" id="KW-0378">Hydrolase</keyword>
<dbReference type="PANTHER" id="PTHR34978:SF3">
    <property type="entry name" value="SLR0241 PROTEIN"/>
    <property type="match status" value="1"/>
</dbReference>
<evidence type="ECO:0000256" key="7">
    <source>
        <dbReference type="SAM" id="Phobius"/>
    </source>
</evidence>
<dbReference type="InterPro" id="IPR001915">
    <property type="entry name" value="Peptidase_M48"/>
</dbReference>
<comment type="caution">
    <text evidence="9">The sequence shown here is derived from an EMBL/GenBank/DDBJ whole genome shotgun (WGS) entry which is preliminary data.</text>
</comment>
<evidence type="ECO:0000259" key="8">
    <source>
        <dbReference type="Pfam" id="PF01435"/>
    </source>
</evidence>
<comment type="similarity">
    <text evidence="6">Belongs to the peptidase M48 family.</text>
</comment>
<keyword evidence="4 6" id="KW-0862">Zinc</keyword>
<accession>A0A428ZHN1</accession>
<proteinExistence type="inferred from homology"/>
<reference evidence="9 10" key="1">
    <citation type="submission" date="2018-05" db="EMBL/GenBank/DDBJ databases">
        <title>Evolution of GPA BGCs.</title>
        <authorList>
            <person name="Waglechner N."/>
            <person name="Wright G.D."/>
        </authorList>
    </citation>
    <scope>NUCLEOTIDE SEQUENCE [LARGE SCALE GENOMIC DNA]</scope>
    <source>
        <strain evidence="9 10">A82846</strain>
    </source>
</reference>
<dbReference type="OrthoDB" id="9785340at2"/>
<keyword evidence="7" id="KW-0812">Transmembrane</keyword>
<feature type="transmembrane region" description="Helical" evidence="7">
    <location>
        <begin position="35"/>
        <end position="59"/>
    </location>
</feature>
<dbReference type="GO" id="GO:0004222">
    <property type="term" value="F:metalloendopeptidase activity"/>
    <property type="evidence" value="ECO:0007669"/>
    <property type="project" value="InterPro"/>
</dbReference>
<evidence type="ECO:0000256" key="4">
    <source>
        <dbReference type="ARBA" id="ARBA00022833"/>
    </source>
</evidence>
<keyword evidence="7" id="KW-0472">Membrane</keyword>
<evidence type="ECO:0000256" key="3">
    <source>
        <dbReference type="ARBA" id="ARBA00022801"/>
    </source>
</evidence>
<evidence type="ECO:0000256" key="5">
    <source>
        <dbReference type="ARBA" id="ARBA00023049"/>
    </source>
</evidence>
<dbReference type="CDD" id="cd07326">
    <property type="entry name" value="M56_BlaR1_MecR1_like"/>
    <property type="match status" value="1"/>
</dbReference>
<sequence>MTVAVALLGSAALAGWLVPRWLARVDLRRRDPRMLIVAWLMSMAGVAFAAVAGVVLLLIPNHGNVGHFVAALHHCWDAVRHGSPPDVEALGGVMGSAVVVAMTARLTIIAVRGARKRANRRREHLSVLRLAGRKDNGSPATLWLAHDQPLAFSMAGRQGVIVATEGLHRHLPDESVAAVLAHERAHLRGRHHLLVAVTDALRAALPFVPLFHQAPTAMRELAELAADVAAVRLHGAAAVQAALTTCVSSQAPGVALAMARDAIDVRLARLRNAPQTASGLRRAMSCGLTGVVAAAGPLLTAATLLIVMGVATCPIAGS</sequence>
<dbReference type="GO" id="GO:0006508">
    <property type="term" value="P:proteolysis"/>
    <property type="evidence" value="ECO:0007669"/>
    <property type="project" value="UniProtKB-KW"/>
</dbReference>
<keyword evidence="7" id="KW-1133">Transmembrane helix</keyword>
<dbReference type="PANTHER" id="PTHR34978">
    <property type="entry name" value="POSSIBLE SENSOR-TRANSDUCER PROTEIN BLAR"/>
    <property type="match status" value="1"/>
</dbReference>
<keyword evidence="1 6" id="KW-0645">Protease</keyword>
<evidence type="ECO:0000256" key="1">
    <source>
        <dbReference type="ARBA" id="ARBA00022670"/>
    </source>
</evidence>
<evidence type="ECO:0000256" key="2">
    <source>
        <dbReference type="ARBA" id="ARBA00022723"/>
    </source>
</evidence>
<dbReference type="RefSeq" id="WP_037264071.1">
    <property type="nucleotide sequence ID" value="NZ_QHKI01000006.1"/>
</dbReference>
<name>A0A428ZHN1_KIBAR</name>
<dbReference type="AlphaFoldDB" id="A0A428ZHN1"/>
<keyword evidence="2" id="KW-0479">Metal-binding</keyword>
<dbReference type="Pfam" id="PF01435">
    <property type="entry name" value="Peptidase_M48"/>
    <property type="match status" value="1"/>
</dbReference>
<feature type="transmembrane region" description="Helical" evidence="7">
    <location>
        <begin position="6"/>
        <end position="23"/>
    </location>
</feature>
<keyword evidence="5 6" id="KW-0482">Metalloprotease</keyword>
<organism evidence="9 10">
    <name type="scientific">Kibdelosporangium aridum</name>
    <dbReference type="NCBI Taxonomy" id="2030"/>
    <lineage>
        <taxon>Bacteria</taxon>
        <taxon>Bacillati</taxon>
        <taxon>Actinomycetota</taxon>
        <taxon>Actinomycetes</taxon>
        <taxon>Pseudonocardiales</taxon>
        <taxon>Pseudonocardiaceae</taxon>
        <taxon>Kibdelosporangium</taxon>
    </lineage>
</organism>
<dbReference type="EMBL" id="QHKI01000006">
    <property type="protein sequence ID" value="RSM87481.1"/>
    <property type="molecule type" value="Genomic_DNA"/>
</dbReference>
<gene>
    <name evidence="9" type="ORF">DMH04_10680</name>
</gene>
<dbReference type="GO" id="GO:0046872">
    <property type="term" value="F:metal ion binding"/>
    <property type="evidence" value="ECO:0007669"/>
    <property type="project" value="UniProtKB-KW"/>
</dbReference>
<feature type="transmembrane region" description="Helical" evidence="7">
    <location>
        <begin position="89"/>
        <end position="111"/>
    </location>
</feature>
<dbReference type="Gene3D" id="3.30.2010.10">
    <property type="entry name" value="Metalloproteases ('zincins'), catalytic domain"/>
    <property type="match status" value="1"/>
</dbReference>
<feature type="domain" description="Peptidase M48" evidence="8">
    <location>
        <begin position="117"/>
        <end position="249"/>
    </location>
</feature>
<evidence type="ECO:0000256" key="6">
    <source>
        <dbReference type="RuleBase" id="RU003983"/>
    </source>
</evidence>